<feature type="transmembrane region" description="Helical" evidence="6">
    <location>
        <begin position="362"/>
        <end position="380"/>
    </location>
</feature>
<feature type="transmembrane region" description="Helical" evidence="6">
    <location>
        <begin position="183"/>
        <end position="203"/>
    </location>
</feature>
<dbReference type="Proteomes" id="UP000005439">
    <property type="component" value="Chromosome"/>
</dbReference>
<evidence type="ECO:0000256" key="5">
    <source>
        <dbReference type="ARBA" id="ARBA00023136"/>
    </source>
</evidence>
<dbReference type="SUPFAM" id="SSF103473">
    <property type="entry name" value="MFS general substrate transporter"/>
    <property type="match status" value="1"/>
</dbReference>
<reference evidence="8" key="1">
    <citation type="submission" date="2011-12" db="EMBL/GenBank/DDBJ databases">
        <title>The complete genome of chromosome of Sulfobacillus acidophilus DSM 10332.</title>
        <authorList>
            <person name="Lucas S."/>
            <person name="Han J."/>
            <person name="Lapidus A."/>
            <person name="Bruce D."/>
            <person name="Goodwin L."/>
            <person name="Pitluck S."/>
            <person name="Peters L."/>
            <person name="Kyrpides N."/>
            <person name="Mavromatis K."/>
            <person name="Ivanova N."/>
            <person name="Mikhailova N."/>
            <person name="Chertkov O."/>
            <person name="Saunders E."/>
            <person name="Detter J.C."/>
            <person name="Tapia R."/>
            <person name="Han C."/>
            <person name="Land M."/>
            <person name="Hauser L."/>
            <person name="Markowitz V."/>
            <person name="Cheng J.-F."/>
            <person name="Hugenholtz P."/>
            <person name="Woyke T."/>
            <person name="Wu D."/>
            <person name="Pukall R."/>
            <person name="Gehrich-Schroeter G."/>
            <person name="Schneider S."/>
            <person name="Klenk H.-P."/>
            <person name="Eisen J.A."/>
        </authorList>
    </citation>
    <scope>NUCLEOTIDE SEQUENCE [LARGE SCALE GENOMIC DNA]</scope>
    <source>
        <strain evidence="8">ATCC 700253 / DSM 10332 / NAL</strain>
    </source>
</reference>
<sequence>MVLWTHISVTIFINMDIFGDTGAIRRDANVILTATSISGAGNWFSYMALGLVSYKLAGFTGFAFVALIRLLGNILFAPVVGVLTSRITAKRPVVVLADALRACTLGIIAWRGHLGLVSDLIMVGLLSFGDQLFSQSFWSILSSLFPNESARQKISEQLETIAGVAMIIGPVTASVALQHFSVSVVLLIDAGSYMLSGTLFLFIRNIGPDPVDLESKGRIALVKSIQLLLQKSMLALTIFMALFYGVMAIYSAIDLSYVLHALRLSILVYGYASAAWGVGLGIFSWLPWISVSTKGSRGILLGFLGQGAGLLLYAMSNGILWVIGSNLIVGMFNAVLFARYKQFIFRITNPSNAGTVAALQKSIFYAAAVIGNSFTLIFVNHLSLRYLMGGLGGGLFLIGGGFAVAFWPQVRGTL</sequence>
<dbReference type="Gene3D" id="1.20.1250.20">
    <property type="entry name" value="MFS general substrate transporter like domains"/>
    <property type="match status" value="1"/>
</dbReference>
<dbReference type="HOGENOM" id="CLU_562481_0_0_9"/>
<protein>
    <submittedName>
        <fullName evidence="7">Major facilitator superfamily MFS_1</fullName>
    </submittedName>
</protein>
<dbReference type="KEGG" id="sap:Sulac_2410"/>
<comment type="subcellular location">
    <subcellularLocation>
        <location evidence="1">Cell membrane</location>
        <topology evidence="1">Multi-pass membrane protein</topology>
    </subcellularLocation>
</comment>
<name>G8TVF4_SULAD</name>
<proteinExistence type="predicted"/>
<organism evidence="7 8">
    <name type="scientific">Sulfobacillus acidophilus (strain ATCC 700253 / DSM 10332 / NAL)</name>
    <dbReference type="NCBI Taxonomy" id="679936"/>
    <lineage>
        <taxon>Bacteria</taxon>
        <taxon>Bacillati</taxon>
        <taxon>Bacillota</taxon>
        <taxon>Clostridia</taxon>
        <taxon>Eubacteriales</taxon>
        <taxon>Clostridiales Family XVII. Incertae Sedis</taxon>
        <taxon>Sulfobacillus</taxon>
    </lineage>
</organism>
<dbReference type="STRING" id="679936.Sulac_2410"/>
<feature type="transmembrane region" description="Helical" evidence="6">
    <location>
        <begin position="265"/>
        <end position="286"/>
    </location>
</feature>
<reference evidence="7 8" key="2">
    <citation type="journal article" date="2012" name="Stand. Genomic Sci.">
        <title>Complete genome sequence of the moderately thermophilic mineral-sulfide-oxidizing firmicute Sulfobacillus acidophilus type strain (NAL(T)).</title>
        <authorList>
            <person name="Anderson I."/>
            <person name="Chertkov O."/>
            <person name="Chen A."/>
            <person name="Saunders E."/>
            <person name="Lapidus A."/>
            <person name="Nolan M."/>
            <person name="Lucas S."/>
            <person name="Hammon N."/>
            <person name="Deshpande S."/>
            <person name="Cheng J.F."/>
            <person name="Han C."/>
            <person name="Tapia R."/>
            <person name="Goodwin L.A."/>
            <person name="Pitluck S."/>
            <person name="Liolios K."/>
            <person name="Pagani I."/>
            <person name="Ivanova N."/>
            <person name="Mikhailova N."/>
            <person name="Pati A."/>
            <person name="Palaniappan K."/>
            <person name="Land M."/>
            <person name="Pan C."/>
            <person name="Rohde M."/>
            <person name="Pukall R."/>
            <person name="Goker M."/>
            <person name="Detter J.C."/>
            <person name="Woyke T."/>
            <person name="Bristow J."/>
            <person name="Eisen J.A."/>
            <person name="Markowitz V."/>
            <person name="Hugenholtz P."/>
            <person name="Kyrpides N.C."/>
            <person name="Klenk H.P."/>
            <person name="Mavromatis K."/>
        </authorList>
    </citation>
    <scope>NUCLEOTIDE SEQUENCE [LARGE SCALE GENOMIC DNA]</scope>
    <source>
        <strain evidence="8">ATCC 700253 / DSM 10332 / NAL</strain>
    </source>
</reference>
<keyword evidence="5 6" id="KW-0472">Membrane</keyword>
<evidence type="ECO:0000256" key="4">
    <source>
        <dbReference type="ARBA" id="ARBA00022989"/>
    </source>
</evidence>
<keyword evidence="4 6" id="KW-1133">Transmembrane helix</keyword>
<dbReference type="PATRIC" id="fig|679936.5.peg.2498"/>
<evidence type="ECO:0000256" key="1">
    <source>
        <dbReference type="ARBA" id="ARBA00004651"/>
    </source>
</evidence>
<dbReference type="PANTHER" id="PTHR23513:SF6">
    <property type="entry name" value="MAJOR FACILITATOR SUPERFAMILY ASSOCIATED DOMAIN-CONTAINING PROTEIN"/>
    <property type="match status" value="1"/>
</dbReference>
<feature type="transmembrane region" description="Helical" evidence="6">
    <location>
        <begin position="56"/>
        <end position="81"/>
    </location>
</feature>
<dbReference type="AlphaFoldDB" id="G8TVF4"/>
<accession>G8TVF4</accession>
<dbReference type="InterPro" id="IPR036259">
    <property type="entry name" value="MFS_trans_sf"/>
</dbReference>
<evidence type="ECO:0000256" key="2">
    <source>
        <dbReference type="ARBA" id="ARBA00022475"/>
    </source>
</evidence>
<feature type="transmembrane region" description="Helical" evidence="6">
    <location>
        <begin position="386"/>
        <end position="407"/>
    </location>
</feature>
<feature type="transmembrane region" description="Helical" evidence="6">
    <location>
        <begin position="321"/>
        <end position="341"/>
    </location>
</feature>
<keyword evidence="8" id="KW-1185">Reference proteome</keyword>
<feature type="transmembrane region" description="Helical" evidence="6">
    <location>
        <begin position="298"/>
        <end position="315"/>
    </location>
</feature>
<dbReference type="InterPro" id="IPR011701">
    <property type="entry name" value="MFS"/>
</dbReference>
<dbReference type="EMBL" id="CP003179">
    <property type="protein sequence ID" value="AEW05873.1"/>
    <property type="molecule type" value="Genomic_DNA"/>
</dbReference>
<keyword evidence="2" id="KW-1003">Cell membrane</keyword>
<evidence type="ECO:0000313" key="7">
    <source>
        <dbReference type="EMBL" id="AEW05873.1"/>
    </source>
</evidence>
<evidence type="ECO:0000313" key="8">
    <source>
        <dbReference type="Proteomes" id="UP000005439"/>
    </source>
</evidence>
<evidence type="ECO:0000256" key="3">
    <source>
        <dbReference type="ARBA" id="ARBA00022692"/>
    </source>
</evidence>
<keyword evidence="3 6" id="KW-0812">Transmembrane</keyword>
<dbReference type="GO" id="GO:0022857">
    <property type="term" value="F:transmembrane transporter activity"/>
    <property type="evidence" value="ECO:0007669"/>
    <property type="project" value="InterPro"/>
</dbReference>
<dbReference type="Pfam" id="PF07690">
    <property type="entry name" value="MFS_1"/>
    <property type="match status" value="1"/>
</dbReference>
<evidence type="ECO:0000256" key="6">
    <source>
        <dbReference type="SAM" id="Phobius"/>
    </source>
</evidence>
<feature type="transmembrane region" description="Helical" evidence="6">
    <location>
        <begin position="233"/>
        <end position="253"/>
    </location>
</feature>
<gene>
    <name evidence="7" type="ordered locus">Sulac_2410</name>
</gene>
<dbReference type="PANTHER" id="PTHR23513">
    <property type="entry name" value="INTEGRAL MEMBRANE EFFLUX PROTEIN-RELATED"/>
    <property type="match status" value="1"/>
</dbReference>
<feature type="transmembrane region" description="Helical" evidence="6">
    <location>
        <begin position="158"/>
        <end position="177"/>
    </location>
</feature>
<dbReference type="GO" id="GO:0005886">
    <property type="term" value="C:plasma membrane"/>
    <property type="evidence" value="ECO:0007669"/>
    <property type="project" value="UniProtKB-SubCell"/>
</dbReference>